<dbReference type="InterPro" id="IPR050931">
    <property type="entry name" value="Mito_Protein_Transport_Metaxin"/>
</dbReference>
<dbReference type="GO" id="GO:0001401">
    <property type="term" value="C:SAM complex"/>
    <property type="evidence" value="ECO:0000318"/>
    <property type="project" value="GO_Central"/>
</dbReference>
<accession>Q38CI9</accession>
<reference evidence="1 2" key="2">
    <citation type="journal article" date="2005" name="Science">
        <title>The genome of the African trypanosome Trypanosoma brucei.</title>
        <authorList>
            <person name="Berriman M."/>
            <person name="Ghedin E."/>
            <person name="Hertz-Fowler C."/>
            <person name="Blandin G."/>
            <person name="Renauld H."/>
            <person name="Bartholomeu D.C."/>
            <person name="Lennard N.J."/>
            <person name="Caler E."/>
            <person name="Hamlin N.E."/>
            <person name="Haas B."/>
            <person name="Bohme U."/>
            <person name="Hannick L."/>
            <person name="Aslett M.A."/>
            <person name="Shallom J."/>
            <person name="Marcello L."/>
            <person name="Hou L."/>
            <person name="Wickstead B."/>
            <person name="Alsmark U.C."/>
            <person name="Arrowsmith C."/>
            <person name="Atkin R.J."/>
            <person name="Barron A.J."/>
            <person name="Bringaud F."/>
            <person name="Brooks K."/>
            <person name="Carrington M."/>
            <person name="Cherevach I."/>
            <person name="Chillingworth T.J."/>
            <person name="Churcher C."/>
            <person name="Clark L.N."/>
            <person name="Corton C.H."/>
            <person name="Cronin A."/>
            <person name="Davies R.M."/>
            <person name="Doggett J."/>
            <person name="Djikeng A."/>
            <person name="Feldblyum T."/>
            <person name="Field M.C."/>
            <person name="Fraser A."/>
            <person name="Goodhead I."/>
            <person name="Hance Z."/>
            <person name="Harper D."/>
            <person name="Harris B.R."/>
            <person name="Hauser H."/>
            <person name="Hostetler J."/>
            <person name="Ivens A."/>
            <person name="Jagels K."/>
            <person name="Johnson D."/>
            <person name="Johnson J."/>
            <person name="Jones K."/>
            <person name="Kerhornou A.X."/>
            <person name="Koo H."/>
            <person name="Larke N."/>
            <person name="Landfear S."/>
            <person name="Larkin C."/>
            <person name="Leech V."/>
            <person name="Line A."/>
            <person name="Lord A."/>
            <person name="Macleod A."/>
            <person name="Mooney P.J."/>
            <person name="Moule S."/>
            <person name="Martin D.M."/>
            <person name="Morgan G.W."/>
            <person name="Mungall K."/>
            <person name="Norbertczak H."/>
            <person name="Ormond D."/>
            <person name="Pai G."/>
            <person name="Peacock C.S."/>
            <person name="Peterson J."/>
            <person name="Quail M.A."/>
            <person name="Rabbinowitsch E."/>
            <person name="Rajandream M.A."/>
            <person name="Reitter C."/>
            <person name="Salzberg S.L."/>
            <person name="Sanders M."/>
            <person name="Schobel S."/>
            <person name="Sharp S."/>
            <person name="Simmonds M."/>
            <person name="Simpson A.J."/>
            <person name="Tallon L."/>
            <person name="Turner C.M."/>
            <person name="Tait A."/>
            <person name="Tivey A.R."/>
            <person name="Van Aken S."/>
            <person name="Walker D."/>
            <person name="Wanless D."/>
            <person name="Wang S."/>
            <person name="White B."/>
            <person name="White O."/>
            <person name="Whitehead S."/>
            <person name="Woodward J."/>
            <person name="Wortman J."/>
            <person name="Adams M.D."/>
            <person name="Embley T.M."/>
            <person name="Gull K."/>
            <person name="Ullu E."/>
            <person name="Barry J.D."/>
            <person name="Fairlamb A.H."/>
            <person name="Opperdoes F."/>
            <person name="Barrell B.G."/>
            <person name="Donelson J.E."/>
            <person name="Hall N."/>
            <person name="Fraser C.M."/>
            <person name="Melville S.E."/>
            <person name="El-Sayed N.M."/>
        </authorList>
    </citation>
    <scope>NUCLEOTIDE SEQUENCE [LARGE SCALE GENOMIC DNA]</scope>
    <source>
        <strain evidence="1 2">927/4 GUTat10.1</strain>
    </source>
</reference>
<dbReference type="GeneID" id="3663080"/>
<sequence>MPLMSADGSGELPPVMLHRYPVTLGLPTADPYALAIECMLRIVGAHYKKRDGGLPVTLEVPVDGRNKPAMKRHEGLTSCLQLIESATHQDAEVITSALEPEALCVRLTAEVVLIPAFVYITHSDAGILRNAIQKAVEPKVASMWQRFRGSYSRHVVQQTSFCRSYKNMGEAIENVERCLRAIEAICSINTAGNGMFILGTERPCSADALIYAAASSFFHADFASRQASGDIIAMQQRLREGCPTLLTYVERLRGLYFEDYSAFYHLRAPTCGMEGEATQKAAEETFVRGRWKVLAFTGVFSITYFLVANIDVFSAVLLHYLEDDGEEEFLEDEE</sequence>
<dbReference type="OMA" id="KVASFWE"/>
<dbReference type="RefSeq" id="XP_822309.1">
    <property type="nucleotide sequence ID" value="XM_817216.1"/>
</dbReference>
<dbReference type="Proteomes" id="UP000008524">
    <property type="component" value="Chromosome 10"/>
</dbReference>
<evidence type="ECO:0000313" key="1">
    <source>
        <dbReference type="EMBL" id="EAN77481.1"/>
    </source>
</evidence>
<dbReference type="PANTHER" id="PTHR12289:SF41">
    <property type="entry name" value="FAILED AXON CONNECTIONS-RELATED"/>
    <property type="match status" value="1"/>
</dbReference>
<gene>
    <name evidence="1" type="ORF">Tb10.70.7770</name>
</gene>
<dbReference type="EMBL" id="CM000208">
    <property type="protein sequence ID" value="EAN77481.1"/>
    <property type="molecule type" value="Genomic_DNA"/>
</dbReference>
<dbReference type="KEGG" id="tbr:Tb10.70.7770"/>
<organism evidence="1 2">
    <name type="scientific">Trypanosoma brucei brucei (strain 927/4 GUTat10.1)</name>
    <dbReference type="NCBI Taxonomy" id="185431"/>
    <lineage>
        <taxon>Eukaryota</taxon>
        <taxon>Discoba</taxon>
        <taxon>Euglenozoa</taxon>
        <taxon>Kinetoplastea</taxon>
        <taxon>Metakinetoplastina</taxon>
        <taxon>Trypanosomatida</taxon>
        <taxon>Trypanosomatidae</taxon>
        <taxon>Trypanosoma</taxon>
    </lineage>
</organism>
<keyword evidence="2" id="KW-1185">Reference proteome</keyword>
<dbReference type="GO" id="GO:0006626">
    <property type="term" value="P:protein targeting to mitochondrion"/>
    <property type="evidence" value="ECO:0000318"/>
    <property type="project" value="GO_Central"/>
</dbReference>
<dbReference type="PANTHER" id="PTHR12289">
    <property type="entry name" value="METAXIN RELATED"/>
    <property type="match status" value="1"/>
</dbReference>
<dbReference type="OrthoDB" id="277490at2759"/>
<reference evidence="1 2" key="1">
    <citation type="journal article" date="2005" name="Science">
        <title>Comparative genomics of trypanosomatid parasitic protozoa.</title>
        <authorList>
            <person name="El-Sayed N.M."/>
            <person name="Myler P.J."/>
            <person name="Blandin G."/>
            <person name="Berriman M."/>
            <person name="Crabtree J."/>
            <person name="Aggarwal G."/>
            <person name="Caler E."/>
            <person name="Renauld H."/>
            <person name="Worthey E.A."/>
            <person name="Hertz-Fowler C."/>
            <person name="Ghedin E."/>
            <person name="Peacock C."/>
            <person name="Bartholomeu D.C."/>
            <person name="Haas B.J."/>
            <person name="Tran A.N."/>
            <person name="Wortman J.R."/>
            <person name="Alsmark U.C."/>
            <person name="Angiuoli S."/>
            <person name="Anupama A."/>
            <person name="Badger J."/>
            <person name="Bringaud F."/>
            <person name="Cadag E."/>
            <person name="Carlton J.M."/>
            <person name="Cerqueira G.C."/>
            <person name="Creasy T."/>
            <person name="Delcher A.L."/>
            <person name="Djikeng A."/>
            <person name="Embley T.M."/>
            <person name="Hauser C."/>
            <person name="Ivens A.C."/>
            <person name="Kummerfeld S.K."/>
            <person name="Pereira-Leal J.B."/>
            <person name="Nilsson D."/>
            <person name="Peterson J."/>
            <person name="Salzberg S.L."/>
            <person name="Shallom J."/>
            <person name="Silva J.C."/>
            <person name="Sundaram J."/>
            <person name="Westenberger S."/>
            <person name="White O."/>
            <person name="Melville S.E."/>
            <person name="Donelson J.E."/>
            <person name="Andersson B."/>
            <person name="Stuart K.D."/>
            <person name="Hall N."/>
        </authorList>
    </citation>
    <scope>NUCLEOTIDE SEQUENCE [LARGE SCALE GENOMIC DNA]</scope>
    <source>
        <strain evidence="1 2">927/4 GUTat10.1</strain>
    </source>
</reference>
<proteinExistence type="predicted"/>
<dbReference type="GO" id="GO:0005737">
    <property type="term" value="C:cytoplasm"/>
    <property type="evidence" value="ECO:0006056"/>
    <property type="project" value="Others"/>
</dbReference>
<dbReference type="VEuPathDB" id="TriTrypDB:Tb927.10.510"/>
<dbReference type="PaxDb" id="5691-EAN77481"/>
<evidence type="ECO:0000313" key="2">
    <source>
        <dbReference type="Proteomes" id="UP000008524"/>
    </source>
</evidence>
<dbReference type="AlphaFoldDB" id="Q38CI9"/>
<evidence type="ECO:0008006" key="3">
    <source>
        <dbReference type="Google" id="ProtNLM"/>
    </source>
</evidence>
<protein>
    <recommendedName>
        <fullName evidence="3">Metaxin glutathione S-transferase domain-containing protein</fullName>
    </recommendedName>
</protein>
<dbReference type="GO" id="GO:0005739">
    <property type="term" value="C:mitochondrion"/>
    <property type="evidence" value="ECO:0000314"/>
    <property type="project" value="GeneDB"/>
</dbReference>
<dbReference type="InParanoid" id="Q38CI9"/>
<dbReference type="eggNOG" id="ENOG502S5AA">
    <property type="taxonomic scope" value="Eukaryota"/>
</dbReference>
<dbReference type="GO" id="GO:0005741">
    <property type="term" value="C:mitochondrial outer membrane"/>
    <property type="evidence" value="ECO:0000314"/>
    <property type="project" value="GeneDB"/>
</dbReference>
<name>Q38CI9_TRYB2</name>